<evidence type="ECO:0000256" key="2">
    <source>
        <dbReference type="ARBA" id="ARBA00010400"/>
    </source>
</evidence>
<sequence length="126" mass="14243">MHVSTVLLIVAAAFLGSSTTLSTEAGADHRLLRSHKTHHAAAVAAEDEEERGWFDRLPEQFKRMKKEPSFLNQTFHNWRSAYRSVDDAVAFPRPQRERHPAFRGVVQGVPQDAQILLDAVEMASFF</sequence>
<dbReference type="OrthoDB" id="128458at2759"/>
<feature type="chain" id="PRO_5007653095" description="RxLR effector protein" evidence="5">
    <location>
        <begin position="21"/>
        <end position="126"/>
    </location>
</feature>
<gene>
    <name evidence="8" type="primary">Avh</name>
</gene>
<evidence type="ECO:0000256" key="4">
    <source>
        <dbReference type="ARBA" id="ARBA00022729"/>
    </source>
</evidence>
<evidence type="ECO:0000313" key="8">
    <source>
        <dbReference type="EMBL" id="AEK81113.1"/>
    </source>
</evidence>
<comment type="domain">
    <text evidence="5">The RxLR-dEER motif acts to carry the protein into the host cell cytoplasm through binding to cell surface phosphatidylinositol-3-phosphate.</text>
</comment>
<proteinExistence type="inferred from homology"/>
<protein>
    <recommendedName>
        <fullName evidence="5">RxLR effector protein</fullName>
    </recommendedName>
</protein>
<dbReference type="EMBL" id="JN254298">
    <property type="protein sequence ID" value="AEK81111.1"/>
    <property type="molecule type" value="Genomic_DNA"/>
</dbReference>
<accession>E0W4S5</accession>
<evidence type="ECO:0000256" key="1">
    <source>
        <dbReference type="ARBA" id="ARBA00004613"/>
    </source>
</evidence>
<keyword evidence="4 5" id="KW-0732">Signal</keyword>
<evidence type="ECO:0000256" key="5">
    <source>
        <dbReference type="RuleBase" id="RU367124"/>
    </source>
</evidence>
<dbReference type="AlphaFoldDB" id="E0W4S5"/>
<dbReference type="InterPro" id="IPR031825">
    <property type="entry name" value="RXLR"/>
</dbReference>
<evidence type="ECO:0000313" key="6">
    <source>
        <dbReference type="EMBL" id="AEK81111.1"/>
    </source>
</evidence>
<dbReference type="VEuPathDB" id="FungiDB:PHYSODRAFT_288650"/>
<comment type="function">
    <text evidence="5">Effector that suppresses plant defense responses during pathogen infection.</text>
</comment>
<comment type="subcellular location">
    <subcellularLocation>
        <location evidence="1 5">Secreted</location>
    </subcellularLocation>
</comment>
<organism evidence="8">
    <name type="scientific">Phytophthora sojae</name>
    <name type="common">Soybean stem and root rot agent</name>
    <name type="synonym">Phytophthora megasperma f. sp. glycines</name>
    <dbReference type="NCBI Taxonomy" id="67593"/>
    <lineage>
        <taxon>Eukaryota</taxon>
        <taxon>Sar</taxon>
        <taxon>Stramenopiles</taxon>
        <taxon>Oomycota</taxon>
        <taxon>Peronosporomycetes</taxon>
        <taxon>Peronosporales</taxon>
        <taxon>Peronosporaceae</taxon>
        <taxon>Phytophthora</taxon>
    </lineage>
</organism>
<dbReference type="EMBL" id="JN254300">
    <property type="protein sequence ID" value="AEK81113.1"/>
    <property type="molecule type" value="Genomic_DNA"/>
</dbReference>
<dbReference type="KEGG" id="psoj:PHYSODRAFT_288650"/>
<dbReference type="EMBL" id="JN254299">
    <property type="protein sequence ID" value="AEK81112.1"/>
    <property type="molecule type" value="Genomic_DNA"/>
</dbReference>
<comment type="similarity">
    <text evidence="2 5">Belongs to the RxLR effector family.</text>
</comment>
<dbReference type="Pfam" id="PF16810">
    <property type="entry name" value="RXLR"/>
    <property type="match status" value="1"/>
</dbReference>
<reference evidence="8" key="1">
    <citation type="journal article" date="2011" name="Plant Cell">
        <title>Transcriptional programming and functional interactions within the Phytophthora sojae RXLR effector repertoire.</title>
        <authorList>
            <person name="Wang Q."/>
            <person name="Han C."/>
            <person name="Ferreira A.O."/>
            <person name="Yu X."/>
            <person name="Ye W."/>
            <person name="Tripathy S."/>
            <person name="Kale S.D."/>
            <person name="Gu B."/>
            <person name="Sheng Y."/>
            <person name="Sui Y."/>
            <person name="Wang X."/>
            <person name="Zhang Z."/>
            <person name="Cheng B."/>
            <person name="Dong S."/>
            <person name="Shan W."/>
            <person name="Zheng X."/>
            <person name="Dou D."/>
            <person name="Tyler B.M."/>
            <person name="Wang Y."/>
        </authorList>
    </citation>
    <scope>NUCLEOTIDE SEQUENCE</scope>
    <source>
        <strain evidence="6">P7064</strain>
        <strain evidence="7">P7074</strain>
        <strain evidence="8">P7076</strain>
    </source>
</reference>
<feature type="signal peptide" evidence="5">
    <location>
        <begin position="1"/>
        <end position="20"/>
    </location>
</feature>
<dbReference type="RefSeq" id="XP_009535541.1">
    <property type="nucleotide sequence ID" value="XM_009537246.1"/>
</dbReference>
<keyword evidence="3 5" id="KW-0964">Secreted</keyword>
<evidence type="ECO:0000256" key="3">
    <source>
        <dbReference type="ARBA" id="ARBA00022525"/>
    </source>
</evidence>
<evidence type="ECO:0000313" key="7">
    <source>
        <dbReference type="EMBL" id="AEK81112.1"/>
    </source>
</evidence>
<name>E0W4S5_PHYSO</name>